<feature type="compositionally biased region" description="Basic and acidic residues" evidence="1">
    <location>
        <begin position="62"/>
        <end position="72"/>
    </location>
</feature>
<proteinExistence type="predicted"/>
<evidence type="ECO:0000256" key="1">
    <source>
        <dbReference type="SAM" id="MobiDB-lite"/>
    </source>
</evidence>
<keyword evidence="3" id="KW-1185">Reference proteome</keyword>
<feature type="non-terminal residue" evidence="2">
    <location>
        <position position="181"/>
    </location>
</feature>
<name>A0ABD0K397_9CAEN</name>
<dbReference type="EMBL" id="JACVVK020000255">
    <property type="protein sequence ID" value="KAK7481882.1"/>
    <property type="molecule type" value="Genomic_DNA"/>
</dbReference>
<feature type="compositionally biased region" description="Polar residues" evidence="1">
    <location>
        <begin position="1"/>
        <end position="15"/>
    </location>
</feature>
<feature type="region of interest" description="Disordered" evidence="1">
    <location>
        <begin position="1"/>
        <end position="37"/>
    </location>
</feature>
<dbReference type="Proteomes" id="UP001519460">
    <property type="component" value="Unassembled WGS sequence"/>
</dbReference>
<evidence type="ECO:0000313" key="3">
    <source>
        <dbReference type="Proteomes" id="UP001519460"/>
    </source>
</evidence>
<feature type="region of interest" description="Disordered" evidence="1">
    <location>
        <begin position="55"/>
        <end position="102"/>
    </location>
</feature>
<protein>
    <submittedName>
        <fullName evidence="2">Uncharacterized protein</fullName>
    </submittedName>
</protein>
<accession>A0ABD0K397</accession>
<comment type="caution">
    <text evidence="2">The sequence shown here is derived from an EMBL/GenBank/DDBJ whole genome shotgun (WGS) entry which is preliminary data.</text>
</comment>
<evidence type="ECO:0000313" key="2">
    <source>
        <dbReference type="EMBL" id="KAK7481882.1"/>
    </source>
</evidence>
<sequence length="181" mass="20694">MSPTDLLCSPTSNEESGTRQDKQVGRLPMQEPSEYEHEVGLVNGYMYTATASATAVTSVRKAPRDERQDPKETPPPTRVETRDERKERKRTGSQGPDHPRRREQRVYRVFLFTTDGSIGLSVGADLTCRGHARLHWSVRRKERQEQHAYKLEQDLALFLLVCRVKVGWKPNPARVKVLIVT</sequence>
<reference evidence="2 3" key="1">
    <citation type="journal article" date="2023" name="Sci. Data">
        <title>Genome assembly of the Korean intertidal mud-creeper Batillaria attramentaria.</title>
        <authorList>
            <person name="Patra A.K."/>
            <person name="Ho P.T."/>
            <person name="Jun S."/>
            <person name="Lee S.J."/>
            <person name="Kim Y."/>
            <person name="Won Y.J."/>
        </authorList>
    </citation>
    <scope>NUCLEOTIDE SEQUENCE [LARGE SCALE GENOMIC DNA]</scope>
    <source>
        <strain evidence="2">Wonlab-2016</strain>
    </source>
</reference>
<dbReference type="AlphaFoldDB" id="A0ABD0K397"/>
<organism evidence="2 3">
    <name type="scientific">Batillaria attramentaria</name>
    <dbReference type="NCBI Taxonomy" id="370345"/>
    <lineage>
        <taxon>Eukaryota</taxon>
        <taxon>Metazoa</taxon>
        <taxon>Spiralia</taxon>
        <taxon>Lophotrochozoa</taxon>
        <taxon>Mollusca</taxon>
        <taxon>Gastropoda</taxon>
        <taxon>Caenogastropoda</taxon>
        <taxon>Sorbeoconcha</taxon>
        <taxon>Cerithioidea</taxon>
        <taxon>Batillariidae</taxon>
        <taxon>Batillaria</taxon>
    </lineage>
</organism>
<gene>
    <name evidence="2" type="ORF">BaRGS_00026908</name>
</gene>